<dbReference type="RefSeq" id="WP_379524815.1">
    <property type="nucleotide sequence ID" value="NZ_JBHSPA010000125.1"/>
</dbReference>
<evidence type="ECO:0000256" key="2">
    <source>
        <dbReference type="ARBA" id="ARBA00022656"/>
    </source>
</evidence>
<keyword evidence="3 9" id="KW-0732">Signal</keyword>
<evidence type="ECO:0008006" key="12">
    <source>
        <dbReference type="Google" id="ProtNLM"/>
    </source>
</evidence>
<dbReference type="Pfam" id="PF03498">
    <property type="entry name" value="CDtoxinA"/>
    <property type="match status" value="1"/>
</dbReference>
<evidence type="ECO:0000313" key="10">
    <source>
        <dbReference type="EMBL" id="MFC5835397.1"/>
    </source>
</evidence>
<dbReference type="SUPFAM" id="SSF50370">
    <property type="entry name" value="Ricin B-like lectins"/>
    <property type="match status" value="1"/>
</dbReference>
<keyword evidence="8" id="KW-0449">Lipoprotein</keyword>
<evidence type="ECO:0000313" key="11">
    <source>
        <dbReference type="Proteomes" id="UP001596058"/>
    </source>
</evidence>
<dbReference type="PROSITE" id="PS50231">
    <property type="entry name" value="RICIN_B_LECTIN"/>
    <property type="match status" value="1"/>
</dbReference>
<proteinExistence type="predicted"/>
<comment type="subcellular location">
    <subcellularLocation>
        <location evidence="1">Cell outer membrane</location>
        <topology evidence="1">Lipid-anchor</topology>
    </subcellularLocation>
</comment>
<protein>
    <recommendedName>
        <fullName evidence="12">Ricin B lectin domain-containing protein</fullName>
    </recommendedName>
</protein>
<dbReference type="InterPro" id="IPR003558">
    <property type="entry name" value="CDtoxinA/C"/>
</dbReference>
<evidence type="ECO:0000256" key="5">
    <source>
        <dbReference type="ARBA" id="ARBA00023136"/>
    </source>
</evidence>
<keyword evidence="11" id="KW-1185">Reference proteome</keyword>
<evidence type="ECO:0000256" key="7">
    <source>
        <dbReference type="ARBA" id="ARBA00023237"/>
    </source>
</evidence>
<dbReference type="Gene3D" id="2.80.10.50">
    <property type="match status" value="1"/>
</dbReference>
<evidence type="ECO:0000256" key="9">
    <source>
        <dbReference type="SAM" id="SignalP"/>
    </source>
</evidence>
<keyword evidence="6" id="KW-0564">Palmitate</keyword>
<keyword evidence="2" id="KW-0800">Toxin</keyword>
<keyword evidence="4" id="KW-0843">Virulence</keyword>
<dbReference type="InterPro" id="IPR035992">
    <property type="entry name" value="Ricin_B-like_lectins"/>
</dbReference>
<gene>
    <name evidence="10" type="ORF">ACFPZ3_67250</name>
</gene>
<feature type="signal peptide" evidence="9">
    <location>
        <begin position="1"/>
        <end position="22"/>
    </location>
</feature>
<feature type="chain" id="PRO_5046399836" description="Ricin B lectin domain-containing protein" evidence="9">
    <location>
        <begin position="23"/>
        <end position="171"/>
    </location>
</feature>
<evidence type="ECO:0000256" key="6">
    <source>
        <dbReference type="ARBA" id="ARBA00023139"/>
    </source>
</evidence>
<evidence type="ECO:0000256" key="8">
    <source>
        <dbReference type="ARBA" id="ARBA00023288"/>
    </source>
</evidence>
<evidence type="ECO:0000256" key="4">
    <source>
        <dbReference type="ARBA" id="ARBA00023026"/>
    </source>
</evidence>
<comment type="caution">
    <text evidence="10">The sequence shown here is derived from an EMBL/GenBank/DDBJ whole genome shotgun (WGS) entry which is preliminary data.</text>
</comment>
<keyword evidence="7" id="KW-0998">Cell outer membrane</keyword>
<dbReference type="Proteomes" id="UP001596058">
    <property type="component" value="Unassembled WGS sequence"/>
</dbReference>
<dbReference type="EMBL" id="JBHSPA010000125">
    <property type="protein sequence ID" value="MFC5835397.1"/>
    <property type="molecule type" value="Genomic_DNA"/>
</dbReference>
<accession>A0ABW1DC57</accession>
<organism evidence="10 11">
    <name type="scientific">Nonomuraea insulae</name>
    <dbReference type="NCBI Taxonomy" id="1616787"/>
    <lineage>
        <taxon>Bacteria</taxon>
        <taxon>Bacillati</taxon>
        <taxon>Actinomycetota</taxon>
        <taxon>Actinomycetes</taxon>
        <taxon>Streptosporangiales</taxon>
        <taxon>Streptosporangiaceae</taxon>
        <taxon>Nonomuraea</taxon>
    </lineage>
</organism>
<reference evidence="11" key="1">
    <citation type="journal article" date="2019" name="Int. J. Syst. Evol. Microbiol.">
        <title>The Global Catalogue of Microorganisms (GCM) 10K type strain sequencing project: providing services to taxonomists for standard genome sequencing and annotation.</title>
        <authorList>
            <consortium name="The Broad Institute Genomics Platform"/>
            <consortium name="The Broad Institute Genome Sequencing Center for Infectious Disease"/>
            <person name="Wu L."/>
            <person name="Ma J."/>
        </authorList>
    </citation>
    <scope>NUCLEOTIDE SEQUENCE [LARGE SCALE GENOMIC DNA]</scope>
    <source>
        <strain evidence="11">CCUG 53903</strain>
    </source>
</reference>
<sequence>MKKLLIRLPAIALTMTAGITLAAASSAASSGPSSTGTTAYPVARFSNWATQDCISTNSSHDLFSQKCRAGGDAKYSYQQWEIIPGDQTGVYLLRNVATKRCLRYWNTDTNGVITEPCDKPLARQNWFVEDQKILSLVSHRILYDEARTSDIRVTSSGTVTPANYGRWSQIS</sequence>
<evidence type="ECO:0000256" key="3">
    <source>
        <dbReference type="ARBA" id="ARBA00022729"/>
    </source>
</evidence>
<evidence type="ECO:0000256" key="1">
    <source>
        <dbReference type="ARBA" id="ARBA00004459"/>
    </source>
</evidence>
<keyword evidence="5" id="KW-0472">Membrane</keyword>
<name>A0ABW1DC57_9ACTN</name>